<dbReference type="InterPro" id="IPR052980">
    <property type="entry name" value="Crinkler_effector"/>
</dbReference>
<dbReference type="AlphaFoldDB" id="A0AAW0DZT5"/>
<dbReference type="Proteomes" id="UP001383192">
    <property type="component" value="Unassembled WGS sequence"/>
</dbReference>
<evidence type="ECO:0000313" key="4">
    <source>
        <dbReference type="Proteomes" id="UP001383192"/>
    </source>
</evidence>
<dbReference type="PANTHER" id="PTHR33129:SF3">
    <property type="entry name" value="HOT SPOT (RHS) PROTEIN, PUTATIVE-RELATED"/>
    <property type="match status" value="1"/>
</dbReference>
<feature type="region of interest" description="Disordered" evidence="1">
    <location>
        <begin position="584"/>
        <end position="605"/>
    </location>
</feature>
<protein>
    <recommendedName>
        <fullName evidence="2">Retrotransposon hot spot protein,C-terminal domain-containing protein</fullName>
    </recommendedName>
</protein>
<dbReference type="EMBL" id="JAYKXP010000006">
    <property type="protein sequence ID" value="KAK7056953.1"/>
    <property type="molecule type" value="Genomic_DNA"/>
</dbReference>
<dbReference type="Pfam" id="PF07999">
    <property type="entry name" value="RHSP"/>
    <property type="match status" value="1"/>
</dbReference>
<proteinExistence type="predicted"/>
<feature type="compositionally biased region" description="Acidic residues" evidence="1">
    <location>
        <begin position="586"/>
        <end position="605"/>
    </location>
</feature>
<organism evidence="3 4">
    <name type="scientific">Paramarasmius palmivorus</name>
    <dbReference type="NCBI Taxonomy" id="297713"/>
    <lineage>
        <taxon>Eukaryota</taxon>
        <taxon>Fungi</taxon>
        <taxon>Dikarya</taxon>
        <taxon>Basidiomycota</taxon>
        <taxon>Agaricomycotina</taxon>
        <taxon>Agaricomycetes</taxon>
        <taxon>Agaricomycetidae</taxon>
        <taxon>Agaricales</taxon>
        <taxon>Marasmiineae</taxon>
        <taxon>Marasmiaceae</taxon>
        <taxon>Paramarasmius</taxon>
    </lineage>
</organism>
<evidence type="ECO:0000259" key="2">
    <source>
        <dbReference type="Pfam" id="PF07999"/>
    </source>
</evidence>
<sequence>MTSTENSYFQDPSNYLQTLQSMGWKEVLPEQQYQFWKRAWVQKEVPKLLRPEEFADAMADPSCPAETFPTSLEEVPQALLRTEYRRVYDWLCAPNPDPQAGAMRAARPITGHPGIGKTIFREYVLYRRCMDHKPTLYFDVLPQILYLFHEGGVLFVTKGKTDSTTLNPFNQDTWLLLDGPRPDRQIPDDLLLPKWKHPKIIFTASPSLESEWVRWHKYPMNLQVVYMQGWNVYELRYGSLIYHMKWTDVAQRLLVVGPIPRHLFIQNQYEMQSKRIDQAIRDLTVENLKRIQASDVLYESFGGPRTHHCIQYINRTDNENVRAAPRTFLLSEHVAKQIRHRLVNIIVQSRVNLIEKYSGAGQEANLSSYRYEVHILRQLAEMNADFQVDMYRMVRLPANRSIPTPGGPKRNDRRGRKRSAPSGKPPAGRKKPEPPWYTAYGQPSKMKELQDLRSLSATEPISLVIKPMDAFIYEPGQVGSIPVRSRVLYVPRIPNETAIDAFYVDDNTLWLLQLTVGASHTVRPGLLYLKTRFEGLPDDWRLIFVQPYQTCMTVSYEQSVAHIPFFHLCIAPDALGHRIPKVEANLDADEPMDDDDDEEEEEGSG</sequence>
<comment type="caution">
    <text evidence="3">The sequence shown here is derived from an EMBL/GenBank/DDBJ whole genome shotgun (WGS) entry which is preliminary data.</text>
</comment>
<feature type="region of interest" description="Disordered" evidence="1">
    <location>
        <begin position="398"/>
        <end position="440"/>
    </location>
</feature>
<evidence type="ECO:0000313" key="3">
    <source>
        <dbReference type="EMBL" id="KAK7056953.1"/>
    </source>
</evidence>
<feature type="domain" description="Retrotransposon hot spot protein,C-terminal" evidence="2">
    <location>
        <begin position="244"/>
        <end position="381"/>
    </location>
</feature>
<accession>A0AAW0DZT5</accession>
<evidence type="ECO:0000256" key="1">
    <source>
        <dbReference type="SAM" id="MobiDB-lite"/>
    </source>
</evidence>
<reference evidence="3 4" key="1">
    <citation type="submission" date="2024-01" db="EMBL/GenBank/DDBJ databases">
        <title>A draft genome for a cacao thread blight-causing isolate of Paramarasmius palmivorus.</title>
        <authorList>
            <person name="Baruah I.K."/>
            <person name="Bukari Y."/>
            <person name="Amoako-Attah I."/>
            <person name="Meinhardt L.W."/>
            <person name="Bailey B.A."/>
            <person name="Cohen S.P."/>
        </authorList>
    </citation>
    <scope>NUCLEOTIDE SEQUENCE [LARGE SCALE GENOMIC DNA]</scope>
    <source>
        <strain evidence="3 4">GH-12</strain>
    </source>
</reference>
<name>A0AAW0DZT5_9AGAR</name>
<gene>
    <name evidence="3" type="ORF">VNI00_002671</name>
</gene>
<dbReference type="PANTHER" id="PTHR33129">
    <property type="entry name" value="PROTEIN KINASE DOMAIN-CONTAINING PROTEIN-RELATED"/>
    <property type="match status" value="1"/>
</dbReference>
<keyword evidence="4" id="KW-1185">Reference proteome</keyword>
<dbReference type="InterPro" id="IPR046836">
    <property type="entry name" value="RHS_C"/>
</dbReference>